<dbReference type="PANTHER" id="PTHR28083">
    <property type="entry name" value="GOOD FOR FULL DBP5 ACTIVITY PROTEIN 2"/>
    <property type="match status" value="1"/>
</dbReference>
<dbReference type="PANTHER" id="PTHR28083:SF1">
    <property type="entry name" value="GOOD FOR FULL DBP5 ACTIVITY PROTEIN 2"/>
    <property type="match status" value="1"/>
</dbReference>
<sequence>MQFSAVMKQVKSHVSRVQKPVYKNLAQKKVSAVTYQSLSNRPLLPKYEKNISITDTSIATDASPSNSPELLESSGLPAAKALAQLRSRIAKGDKIHLEEYLRSKHFVFKEGREERSMAYLKHALGLVLSKTRPIISIDCESYERQHSKVTEVGITVFDPSTSSSSMIPHIKPIHLIVEEHIHLRNGRYVPDNKDYFSNGTSLVVKEVDAIKILKVLLQKLLVEQDGIFMGHAVSAEVKFFRLLGILLPETINKIDTLDLVRISRNQGSLRSCLRSLDIPHGYLHNAGNDAYYTLLAGLGLTDPVTRIMKNMDVYYEGEKAKKVHHDRSTFLRVDDVDVLISDLL</sequence>
<dbReference type="Gene3D" id="3.30.420.10">
    <property type="entry name" value="Ribonuclease H-like superfamily/Ribonuclease H"/>
    <property type="match status" value="1"/>
</dbReference>
<dbReference type="STRING" id="379508.A5E794"/>
<dbReference type="OMA" id="IAMDCES"/>
<dbReference type="GO" id="GO:0003676">
    <property type="term" value="F:nucleic acid binding"/>
    <property type="evidence" value="ECO:0007669"/>
    <property type="project" value="InterPro"/>
</dbReference>
<dbReference type="SUPFAM" id="SSF53098">
    <property type="entry name" value="Ribonuclease H-like"/>
    <property type="match status" value="1"/>
</dbReference>
<dbReference type="Proteomes" id="UP000001996">
    <property type="component" value="Unassembled WGS sequence"/>
</dbReference>
<evidence type="ECO:0000313" key="2">
    <source>
        <dbReference type="EMBL" id="EDK47302.1"/>
    </source>
</evidence>
<dbReference type="GO" id="GO:0005634">
    <property type="term" value="C:nucleus"/>
    <property type="evidence" value="ECO:0007669"/>
    <property type="project" value="TreeGrafter"/>
</dbReference>
<dbReference type="InterPro" id="IPR048519">
    <property type="entry name" value="Gfd2/YDR514C-like_C"/>
</dbReference>
<evidence type="ECO:0000259" key="1">
    <source>
        <dbReference type="Pfam" id="PF21762"/>
    </source>
</evidence>
<accession>A5E794</accession>
<gene>
    <name evidence="2" type="ORF">LELG_05483</name>
</gene>
<evidence type="ECO:0000313" key="3">
    <source>
        <dbReference type="Proteomes" id="UP000001996"/>
    </source>
</evidence>
<name>A5E794_LODEL</name>
<dbReference type="eggNOG" id="ENOG502S9V8">
    <property type="taxonomic scope" value="Eukaryota"/>
</dbReference>
<dbReference type="GeneID" id="5230417"/>
<reference evidence="2 3" key="1">
    <citation type="journal article" date="2009" name="Nature">
        <title>Evolution of pathogenicity and sexual reproduction in eight Candida genomes.</title>
        <authorList>
            <person name="Butler G."/>
            <person name="Rasmussen M.D."/>
            <person name="Lin M.F."/>
            <person name="Santos M.A."/>
            <person name="Sakthikumar S."/>
            <person name="Munro C.A."/>
            <person name="Rheinbay E."/>
            <person name="Grabherr M."/>
            <person name="Forche A."/>
            <person name="Reedy J.L."/>
            <person name="Agrafioti I."/>
            <person name="Arnaud M.B."/>
            <person name="Bates S."/>
            <person name="Brown A.J."/>
            <person name="Brunke S."/>
            <person name="Costanzo M.C."/>
            <person name="Fitzpatrick D.A."/>
            <person name="de Groot P.W."/>
            <person name="Harris D."/>
            <person name="Hoyer L.L."/>
            <person name="Hube B."/>
            <person name="Klis F.M."/>
            <person name="Kodira C."/>
            <person name="Lennard N."/>
            <person name="Logue M.E."/>
            <person name="Martin R."/>
            <person name="Neiman A.M."/>
            <person name="Nikolaou E."/>
            <person name="Quail M.A."/>
            <person name="Quinn J."/>
            <person name="Santos M.C."/>
            <person name="Schmitzberger F.F."/>
            <person name="Sherlock G."/>
            <person name="Shah P."/>
            <person name="Silverstein K.A."/>
            <person name="Skrzypek M.S."/>
            <person name="Soll D."/>
            <person name="Staggs R."/>
            <person name="Stansfield I."/>
            <person name="Stumpf M.P."/>
            <person name="Sudbery P.E."/>
            <person name="Srikantha T."/>
            <person name="Zeng Q."/>
            <person name="Berman J."/>
            <person name="Berriman M."/>
            <person name="Heitman J."/>
            <person name="Gow N.A."/>
            <person name="Lorenz M.C."/>
            <person name="Birren B.W."/>
            <person name="Kellis M."/>
            <person name="Cuomo C.A."/>
        </authorList>
    </citation>
    <scope>NUCLEOTIDE SEQUENCE [LARGE SCALE GENOMIC DNA]</scope>
    <source>
        <strain evidence="3">ATCC 11503 / BCRC 21390 / CBS 2605 / JCM 1781 / NBRC 1676 / NRRL YB-4239</strain>
    </source>
</reference>
<dbReference type="InterPro" id="IPR036397">
    <property type="entry name" value="RNaseH_sf"/>
</dbReference>
<organism evidence="2 3">
    <name type="scientific">Lodderomyces elongisporus (strain ATCC 11503 / CBS 2605 / JCM 1781 / NBRC 1676 / NRRL YB-4239)</name>
    <name type="common">Yeast</name>
    <name type="synonym">Saccharomyces elongisporus</name>
    <dbReference type="NCBI Taxonomy" id="379508"/>
    <lineage>
        <taxon>Eukaryota</taxon>
        <taxon>Fungi</taxon>
        <taxon>Dikarya</taxon>
        <taxon>Ascomycota</taxon>
        <taxon>Saccharomycotina</taxon>
        <taxon>Pichiomycetes</taxon>
        <taxon>Debaryomycetaceae</taxon>
        <taxon>Candida/Lodderomyces clade</taxon>
        <taxon>Lodderomyces</taxon>
    </lineage>
</organism>
<dbReference type="VEuPathDB" id="FungiDB:LELG_05483"/>
<dbReference type="KEGG" id="lel:PVL30_005024"/>
<feature type="domain" description="Gfd2/YDR514C-like C-terminal" evidence="1">
    <location>
        <begin position="134"/>
        <end position="298"/>
    </location>
</feature>
<protein>
    <recommendedName>
        <fullName evidence="1">Gfd2/YDR514C-like C-terminal domain-containing protein</fullName>
    </recommendedName>
</protein>
<dbReference type="Pfam" id="PF21762">
    <property type="entry name" value="DEDDh_C"/>
    <property type="match status" value="1"/>
</dbReference>
<dbReference type="InterPro" id="IPR040151">
    <property type="entry name" value="Gfd2/YDR514C-like"/>
</dbReference>
<dbReference type="EMBL" id="CH981533">
    <property type="protein sequence ID" value="EDK47302.1"/>
    <property type="molecule type" value="Genomic_DNA"/>
</dbReference>
<keyword evidence="3" id="KW-1185">Reference proteome</keyword>
<dbReference type="InParanoid" id="A5E794"/>
<dbReference type="InterPro" id="IPR012337">
    <property type="entry name" value="RNaseH-like_sf"/>
</dbReference>
<dbReference type="AlphaFoldDB" id="A5E794"/>
<dbReference type="HOGENOM" id="CLU_806694_0_0_1"/>
<dbReference type="OrthoDB" id="5953249at2759"/>
<proteinExistence type="predicted"/>